<evidence type="ECO:0000313" key="11">
    <source>
        <dbReference type="Proteomes" id="UP000248423"/>
    </source>
</evidence>
<dbReference type="InterPro" id="IPR029058">
    <property type="entry name" value="AB_hydrolase_fold"/>
</dbReference>
<dbReference type="SUPFAM" id="SSF53474">
    <property type="entry name" value="alpha/beta-Hydrolases"/>
    <property type="match status" value="1"/>
</dbReference>
<protein>
    <recommendedName>
        <fullName evidence="8">Carboxylic ester hydrolase</fullName>
        <ecNumber evidence="8">3.1.1.-</ecNumber>
    </recommendedName>
</protein>
<evidence type="ECO:0000256" key="4">
    <source>
        <dbReference type="ARBA" id="ARBA00022729"/>
    </source>
</evidence>
<dbReference type="PROSITE" id="PS51257">
    <property type="entry name" value="PROKAR_LIPOPROTEIN"/>
    <property type="match status" value="1"/>
</dbReference>
<evidence type="ECO:0000256" key="9">
    <source>
        <dbReference type="SAM" id="MobiDB-lite"/>
    </source>
</evidence>
<evidence type="ECO:0000256" key="1">
    <source>
        <dbReference type="ARBA" id="ARBA00006249"/>
    </source>
</evidence>
<gene>
    <name evidence="10" type="ORF">BO78DRAFT_436315</name>
</gene>
<comment type="similarity">
    <text evidence="1 8">Belongs to the tannase family.</text>
</comment>
<feature type="signal peptide" evidence="8">
    <location>
        <begin position="1"/>
        <end position="18"/>
    </location>
</feature>
<name>A0A319DU20_ASPSB</name>
<dbReference type="EMBL" id="KZ826421">
    <property type="protein sequence ID" value="PYI01237.1"/>
    <property type="molecule type" value="Genomic_DNA"/>
</dbReference>
<dbReference type="PANTHER" id="PTHR33938:SF2">
    <property type="entry name" value="CARBOXYLIC ESTER HYDROLASE"/>
    <property type="match status" value="1"/>
</dbReference>
<reference evidence="10 11" key="1">
    <citation type="submission" date="2018-02" db="EMBL/GenBank/DDBJ databases">
        <title>The genomes of Aspergillus section Nigri reveals drivers in fungal speciation.</title>
        <authorList>
            <consortium name="DOE Joint Genome Institute"/>
            <person name="Vesth T.C."/>
            <person name="Nybo J."/>
            <person name="Theobald S."/>
            <person name="Brandl J."/>
            <person name="Frisvad J.C."/>
            <person name="Nielsen K.F."/>
            <person name="Lyhne E.K."/>
            <person name="Kogle M.E."/>
            <person name="Kuo A."/>
            <person name="Riley R."/>
            <person name="Clum A."/>
            <person name="Nolan M."/>
            <person name="Lipzen A."/>
            <person name="Salamov A."/>
            <person name="Henrissat B."/>
            <person name="Wiebenga A."/>
            <person name="De vries R.P."/>
            <person name="Grigoriev I.V."/>
            <person name="Mortensen U.H."/>
            <person name="Andersen M.R."/>
            <person name="Baker S.E."/>
        </authorList>
    </citation>
    <scope>NUCLEOTIDE SEQUENCE [LARGE SCALE GENOMIC DNA]</scope>
    <source>
        <strain evidence="10 11">CBS 121057</strain>
    </source>
</reference>
<evidence type="ECO:0000313" key="10">
    <source>
        <dbReference type="EMBL" id="PYI01237.1"/>
    </source>
</evidence>
<keyword evidence="6" id="KW-0106">Calcium</keyword>
<dbReference type="OrthoDB" id="3039123at2759"/>
<evidence type="ECO:0000256" key="5">
    <source>
        <dbReference type="ARBA" id="ARBA00022801"/>
    </source>
</evidence>
<keyword evidence="4 8" id="KW-0732">Signal</keyword>
<feature type="region of interest" description="Disordered" evidence="9">
    <location>
        <begin position="524"/>
        <end position="543"/>
    </location>
</feature>
<dbReference type="GO" id="GO:0030600">
    <property type="term" value="F:feruloyl esterase activity"/>
    <property type="evidence" value="ECO:0007669"/>
    <property type="project" value="UniProtKB-ARBA"/>
</dbReference>
<feature type="chain" id="PRO_5016193358" description="Carboxylic ester hydrolase" evidence="8">
    <location>
        <begin position="19"/>
        <end position="543"/>
    </location>
</feature>
<evidence type="ECO:0000256" key="8">
    <source>
        <dbReference type="RuleBase" id="RU361238"/>
    </source>
</evidence>
<organism evidence="10 11">
    <name type="scientific">Aspergillus sclerotiicarbonarius (strain CBS 121057 / IBT 28362)</name>
    <dbReference type="NCBI Taxonomy" id="1448318"/>
    <lineage>
        <taxon>Eukaryota</taxon>
        <taxon>Fungi</taxon>
        <taxon>Dikarya</taxon>
        <taxon>Ascomycota</taxon>
        <taxon>Pezizomycotina</taxon>
        <taxon>Eurotiomycetes</taxon>
        <taxon>Eurotiomycetidae</taxon>
        <taxon>Eurotiales</taxon>
        <taxon>Aspergillaceae</taxon>
        <taxon>Aspergillus</taxon>
        <taxon>Aspergillus subgen. Circumdati</taxon>
    </lineage>
</organism>
<evidence type="ECO:0000256" key="7">
    <source>
        <dbReference type="ARBA" id="ARBA00023157"/>
    </source>
</evidence>
<evidence type="ECO:0000256" key="2">
    <source>
        <dbReference type="ARBA" id="ARBA00022487"/>
    </source>
</evidence>
<dbReference type="PANTHER" id="PTHR33938">
    <property type="entry name" value="FERULOYL ESTERASE B-RELATED"/>
    <property type="match status" value="1"/>
</dbReference>
<evidence type="ECO:0000256" key="3">
    <source>
        <dbReference type="ARBA" id="ARBA00022723"/>
    </source>
</evidence>
<keyword evidence="5 8" id="KW-0378">Hydrolase</keyword>
<keyword evidence="2" id="KW-0719">Serine esterase</keyword>
<dbReference type="GO" id="GO:0046872">
    <property type="term" value="F:metal ion binding"/>
    <property type="evidence" value="ECO:0007669"/>
    <property type="project" value="UniProtKB-KW"/>
</dbReference>
<keyword evidence="3" id="KW-0479">Metal-binding</keyword>
<dbReference type="VEuPathDB" id="FungiDB:BO78DRAFT_436315"/>
<dbReference type="Proteomes" id="UP000248423">
    <property type="component" value="Unassembled WGS sequence"/>
</dbReference>
<keyword evidence="7" id="KW-1015">Disulfide bond</keyword>
<proteinExistence type="inferred from homology"/>
<keyword evidence="11" id="KW-1185">Reference proteome</keyword>
<dbReference type="InterPro" id="IPR011118">
    <property type="entry name" value="Tannase/feruloyl_esterase"/>
</dbReference>
<dbReference type="Pfam" id="PF07519">
    <property type="entry name" value="Tannase"/>
    <property type="match status" value="1"/>
</dbReference>
<dbReference type="EC" id="3.1.1.-" evidence="8"/>
<dbReference type="AlphaFoldDB" id="A0A319DU20"/>
<accession>A0A319DU20</accession>
<evidence type="ECO:0000256" key="6">
    <source>
        <dbReference type="ARBA" id="ARBA00022837"/>
    </source>
</evidence>
<sequence length="543" mass="59049">MKSLSFFAQLGLLGFASASSLSCSVDAFQKILNRNNLNGTVLAATAIAANGTYHVSDDEAYSTSPTGLPALCQLEANMTTVAGTTYSFGLFLPNEWNDRFLAVGNGGYAGGINWIDMGAGVGYGFAVMSTDTGHQGGYQDTAWAYHNDESIVDWAWRALHEATVTSKVIIQDWYGQSSKYNYYSGCSVGGRQGLRALQLFPEDYDGVSSGAPAWWTTHNQLFALKVLLWNFPEDAEHTIPESMFNVIGDEVLRQCDPQDGLTDTIVSDPLGCNFNLLTLLCEGGNTTDCLSGPQLDTLYQVYGDWVDVNQTFVFPHYLYGTESSWSSAIGTGSLSSIENQSGFAQDLLGFGSAWNYTDLTYATVQLADKINPGNATADDFDITPFQARGGKLIHHHGLADPTLPTGSSLYFYSHVARAIASSNTTIDDFYRMFLIPGMEHCMSTPTSMNAPWYIAGANQAAELGDDVSGVPGYRDAEHDVILALMNWVENGTAPDYIIATKYTDDSTHDEVLRQRPICPFPSQAKYSGSGSADLPENWSCEEY</sequence>